<evidence type="ECO:0000313" key="3">
    <source>
        <dbReference type="Proteomes" id="UP000323337"/>
    </source>
</evidence>
<dbReference type="RefSeq" id="WP_303699928.1">
    <property type="nucleotide sequence ID" value="NZ_VSIV01000006.1"/>
</dbReference>
<evidence type="ECO:0000313" key="2">
    <source>
        <dbReference type="EMBL" id="TYB36971.1"/>
    </source>
</evidence>
<feature type="transmembrane region" description="Helical" evidence="1">
    <location>
        <begin position="258"/>
        <end position="277"/>
    </location>
</feature>
<dbReference type="Proteomes" id="UP000323337">
    <property type="component" value="Unassembled WGS sequence"/>
</dbReference>
<keyword evidence="1" id="KW-1133">Transmembrane helix</keyword>
<keyword evidence="1" id="KW-0812">Transmembrane</keyword>
<organism evidence="2 3">
    <name type="scientific">Flexistipes sinusarabici</name>
    <dbReference type="NCBI Taxonomy" id="2352"/>
    <lineage>
        <taxon>Bacteria</taxon>
        <taxon>Pseudomonadati</taxon>
        <taxon>Deferribacterota</taxon>
        <taxon>Deferribacteres</taxon>
        <taxon>Deferribacterales</taxon>
        <taxon>Flexistipitaceae</taxon>
        <taxon>Flexistipes</taxon>
    </lineage>
</organism>
<name>A0A5D0MY58_FLESI</name>
<dbReference type="AlphaFoldDB" id="A0A5D0MY58"/>
<sequence>MNIEELIRIHDRSQFEIKLGYLINHKKKKTEYDINLYFFLPNNLGINRYNYSNSQFFEDLYGYVRLITPKSSLQNLTERMKNIINFMNLKKQNIDNHFGYINYEIKITICSYRAYLRDFAKKVKKNHYSNEDINNLIKEIQVFRQEIMKLPAFTENTNRQTLNDLLAFTDEYSSLLTVMYMFRIYDFLSKNKSEINAQILNMINDEIEYRKLRGMSYASEDDSKNEELIYKYSVFKKYFYNILFLFQKRREDAVEFRHFLYAIAAGIAMIFATTVAFLSQKKYGNFTLSFFVALVISYMFKDRIKDLFRQIFENKLFFRKVFDFRNKIYDPERYNLFGFYKERVRFISKNQIPEKILQTRLQKADSSLSTWYTGEDIMKYEKKITLNNRKIIKSFNDKIEGLNDIVRFNVNHFIRKMDDPSVTLHTLENGMKKITASKVYHVNLVIEFKSEEEYYSYKVRLILTKDGIKRVEIPEYDIILTNS</sequence>
<feature type="transmembrane region" description="Helical" evidence="1">
    <location>
        <begin position="283"/>
        <end position="300"/>
    </location>
</feature>
<proteinExistence type="predicted"/>
<comment type="caution">
    <text evidence="2">The sequence shown here is derived from an EMBL/GenBank/DDBJ whole genome shotgun (WGS) entry which is preliminary data.</text>
</comment>
<protein>
    <submittedName>
        <fullName evidence="2">Uncharacterized protein</fullName>
    </submittedName>
</protein>
<gene>
    <name evidence="2" type="ORF">FXF49_00370</name>
</gene>
<keyword evidence="1" id="KW-0472">Membrane</keyword>
<dbReference type="EMBL" id="VSIV01000006">
    <property type="protein sequence ID" value="TYB36971.1"/>
    <property type="molecule type" value="Genomic_DNA"/>
</dbReference>
<reference evidence="2 3" key="1">
    <citation type="submission" date="2019-08" db="EMBL/GenBank/DDBJ databases">
        <title>Genomic characterization of a novel candidate phylum (ARYD3) from a high temperature, high salinity tertiary oil reservoir in north central Oklahoma, USA.</title>
        <authorList>
            <person name="Youssef N.H."/>
            <person name="Yadav A."/>
            <person name="Elshahed M.S."/>
        </authorList>
    </citation>
    <scope>NUCLEOTIDE SEQUENCE [LARGE SCALE GENOMIC DNA]</scope>
    <source>
        <strain evidence="2">ARYD1</strain>
    </source>
</reference>
<accession>A0A5D0MY58</accession>
<evidence type="ECO:0000256" key="1">
    <source>
        <dbReference type="SAM" id="Phobius"/>
    </source>
</evidence>